<sequence length="138" mass="15896">MKKIMFTIIAIGVAVSAFFIQDYLRQNDELGTITIVLINELEETTTTEIEFTEDDDLLSLMRVHFDLECADMNYQKTTCENARMGGNILLRIDQLDTDWTNNYIGIYVDNQYSNYGIDDILLIDGATYTFEYTEVGEE</sequence>
<dbReference type="Gene3D" id="2.170.130.30">
    <property type="match status" value="1"/>
</dbReference>
<accession>A0A7L7KTW5</accession>
<evidence type="ECO:0008006" key="3">
    <source>
        <dbReference type="Google" id="ProtNLM"/>
    </source>
</evidence>
<evidence type="ECO:0000313" key="2">
    <source>
        <dbReference type="Proteomes" id="UP000514720"/>
    </source>
</evidence>
<name>A0A7L7KTW5_9MOLU</name>
<keyword evidence="2" id="KW-1185">Reference proteome</keyword>
<gene>
    <name evidence="1" type="ORF">G4Z02_06640</name>
</gene>
<proteinExistence type="predicted"/>
<dbReference type="AlphaFoldDB" id="A0A7L7KTW5"/>
<organism evidence="1 2">
    <name type="scientific">Candidatus Xianfuyuplasma coldseepsis</name>
    <dbReference type="NCBI Taxonomy" id="2782163"/>
    <lineage>
        <taxon>Bacteria</taxon>
        <taxon>Bacillati</taxon>
        <taxon>Mycoplasmatota</taxon>
        <taxon>Mollicutes</taxon>
        <taxon>Candidatus Izemoplasmatales</taxon>
        <taxon>Candidatus Izemoplasmataceae</taxon>
        <taxon>Candidatus Xianfuyuplasma</taxon>
    </lineage>
</organism>
<dbReference type="RefSeq" id="WP_258877239.1">
    <property type="nucleotide sequence ID" value="NZ_CP048914.1"/>
</dbReference>
<protein>
    <recommendedName>
        <fullName evidence="3">DUF4430 domain-containing protein</fullName>
    </recommendedName>
</protein>
<dbReference type="Proteomes" id="UP000514720">
    <property type="component" value="Chromosome"/>
</dbReference>
<reference evidence="1 2" key="1">
    <citation type="submission" date="2020-02" db="EMBL/GenBank/DDBJ databases">
        <authorList>
            <person name="Zheng R.K."/>
            <person name="Sun C.M."/>
        </authorList>
    </citation>
    <scope>NUCLEOTIDE SEQUENCE [LARGE SCALE GENOMIC DNA]</scope>
    <source>
        <strain evidence="2">zrk13</strain>
    </source>
</reference>
<dbReference type="EMBL" id="CP048914">
    <property type="protein sequence ID" value="QMS85444.1"/>
    <property type="molecule type" value="Genomic_DNA"/>
</dbReference>
<evidence type="ECO:0000313" key="1">
    <source>
        <dbReference type="EMBL" id="QMS85444.1"/>
    </source>
</evidence>
<dbReference type="KEGG" id="xcl:G4Z02_06640"/>